<dbReference type="GeneID" id="5895270"/>
<dbReference type="KEGG" id="mbr:MONBRDRAFT_12145"/>
<dbReference type="RefSeq" id="XP_001750039.1">
    <property type="nucleotide sequence ID" value="XM_001749987.1"/>
</dbReference>
<organism evidence="2 3">
    <name type="scientific">Monosiga brevicollis</name>
    <name type="common">Choanoflagellate</name>
    <dbReference type="NCBI Taxonomy" id="81824"/>
    <lineage>
        <taxon>Eukaryota</taxon>
        <taxon>Choanoflagellata</taxon>
        <taxon>Craspedida</taxon>
        <taxon>Salpingoecidae</taxon>
        <taxon>Monosiga</taxon>
    </lineage>
</organism>
<feature type="region of interest" description="Disordered" evidence="1">
    <location>
        <begin position="121"/>
        <end position="144"/>
    </location>
</feature>
<accession>A9VBC8</accession>
<sequence>MGTPAKRVTLQEDDKGWSNAACDVHEHLALAGVVCALLTRAGACAASTATGVRDADDQEAPLDEEDRAQLQGFLDDDTEQERREQEQYARGLKLLLDSFTPEQHERHAIYRRSKFKPNNIRKVSIAPKHHRPIQSKPGHSIANA</sequence>
<reference evidence="2 3" key="1">
    <citation type="journal article" date="2008" name="Nature">
        <title>The genome of the choanoflagellate Monosiga brevicollis and the origin of metazoans.</title>
        <authorList>
            <consortium name="JGI Sequencing"/>
            <person name="King N."/>
            <person name="Westbrook M.J."/>
            <person name="Young S.L."/>
            <person name="Kuo A."/>
            <person name="Abedin M."/>
            <person name="Chapman J."/>
            <person name="Fairclough S."/>
            <person name="Hellsten U."/>
            <person name="Isogai Y."/>
            <person name="Letunic I."/>
            <person name="Marr M."/>
            <person name="Pincus D."/>
            <person name="Putnam N."/>
            <person name="Rokas A."/>
            <person name="Wright K.J."/>
            <person name="Zuzow R."/>
            <person name="Dirks W."/>
            <person name="Good M."/>
            <person name="Goodstein D."/>
            <person name="Lemons D."/>
            <person name="Li W."/>
            <person name="Lyons J.B."/>
            <person name="Morris A."/>
            <person name="Nichols S."/>
            <person name="Richter D.J."/>
            <person name="Salamov A."/>
            <person name="Bork P."/>
            <person name="Lim W.A."/>
            <person name="Manning G."/>
            <person name="Miller W.T."/>
            <person name="McGinnis W."/>
            <person name="Shapiro H."/>
            <person name="Tjian R."/>
            <person name="Grigoriev I.V."/>
            <person name="Rokhsar D."/>
        </authorList>
    </citation>
    <scope>NUCLEOTIDE SEQUENCE [LARGE SCALE GENOMIC DNA]</scope>
    <source>
        <strain evidence="3">MX1 / ATCC 50154</strain>
    </source>
</reference>
<protein>
    <submittedName>
        <fullName evidence="2">Uncharacterized protein</fullName>
    </submittedName>
</protein>
<gene>
    <name evidence="2" type="ORF">MONBRDRAFT_12145</name>
</gene>
<evidence type="ECO:0000313" key="3">
    <source>
        <dbReference type="Proteomes" id="UP000001357"/>
    </source>
</evidence>
<dbReference type="InParanoid" id="A9VBC8"/>
<dbReference type="STRING" id="81824.A9VBC8"/>
<feature type="region of interest" description="Disordered" evidence="1">
    <location>
        <begin position="47"/>
        <end position="87"/>
    </location>
</feature>
<evidence type="ECO:0000256" key="1">
    <source>
        <dbReference type="SAM" id="MobiDB-lite"/>
    </source>
</evidence>
<name>A9VBC8_MONBE</name>
<dbReference type="Proteomes" id="UP000001357">
    <property type="component" value="Unassembled WGS sequence"/>
</dbReference>
<dbReference type="AlphaFoldDB" id="A9VBC8"/>
<proteinExistence type="predicted"/>
<evidence type="ECO:0000313" key="2">
    <source>
        <dbReference type="EMBL" id="EDQ85214.1"/>
    </source>
</evidence>
<feature type="compositionally biased region" description="Acidic residues" evidence="1">
    <location>
        <begin position="56"/>
        <end position="66"/>
    </location>
</feature>
<keyword evidence="3" id="KW-1185">Reference proteome</keyword>
<dbReference type="EMBL" id="CH991576">
    <property type="protein sequence ID" value="EDQ85214.1"/>
    <property type="molecule type" value="Genomic_DNA"/>
</dbReference>